<keyword evidence="5" id="KW-0698">rRNA processing</keyword>
<sequence length="695" mass="73729">MAETPFQIPGLGQAKPNEQLPAENFAPDLIAAAASIMGEDTISVGTTDGSVQSARKEQGKQRDVATGTSTATKEAADGMDLDTNDTKVAPTGQDQKQDTEMHDQETKVPQSQAPDVDMKTGEDAPTPDVTHALEAALDGMLSHIAEPVQPTPAQNGEAGNPEQQQGPPNAQQEGEEAEWEVDSSPYESSSDSSSSDSDSDDDSEDGESYPLLGIEETARLLMAADGDGDADGDGSGKGKGAGAVLRTKNEMPEEVIPKPDVTITPDMKIERLGNIEFIVENTIVIKSQTPGEVQVLDSGSVLCKEDRTVIGALAEVLGNVRCPMYTVGFTNVDEIKALELVAGVPIYYSVQHANYVFTQPLKEAKGTDASNLHDEELPPDEMEFSDDEKEAEYKRAQKQKKRGAKAGRGGREPGGASGHTQSPNPAAASNLDYDEDEDGPYKPLSRPPGYGQGGPSSLPPLPPKPEAGFSPSRSGRGHSHRGAHRGGRGDFRGRHQRGGSHRGGDRRHGSHGGGSGSYQQFGRDAAASPQTGFPSVPPPPQNPQLPPSPFGTKPPAPAGQWPAPHPPFVPPPAAYSPPAQPQIPMPHHQPPAGSFNFNYQAWNQNQGQQYQYPQAAPHHQSPPPQQPANSTAYAPPYVPPQPPAWQASGTAPQAPPAAGAYNPAFFSGYQQAQQTQQNQQYWPHQQHGAYGQGPS</sequence>
<feature type="compositionally biased region" description="Basic and acidic residues" evidence="10">
    <location>
        <begin position="54"/>
        <end position="63"/>
    </location>
</feature>
<dbReference type="InterPro" id="IPR009000">
    <property type="entry name" value="Transl_B-barrel_sf"/>
</dbReference>
<dbReference type="GO" id="GO:0005634">
    <property type="term" value="C:nucleus"/>
    <property type="evidence" value="ECO:0007669"/>
    <property type="project" value="UniProtKB-SubCell"/>
</dbReference>
<feature type="compositionally biased region" description="Basic residues" evidence="10">
    <location>
        <begin position="396"/>
        <end position="405"/>
    </location>
</feature>
<evidence type="ECO:0000313" key="12">
    <source>
        <dbReference type="Proteomes" id="UP001303647"/>
    </source>
</evidence>
<dbReference type="InterPro" id="IPR040309">
    <property type="entry name" value="Naf1"/>
</dbReference>
<dbReference type="FunFam" id="2.40.10.230:FF:000002">
    <property type="entry name" value="H/ACA ribonucleoprotein complex non-core subunit NAF1"/>
    <property type="match status" value="1"/>
</dbReference>
<dbReference type="Gene3D" id="2.40.10.230">
    <property type="entry name" value="Probable tRNA pseudouridine synthase domain"/>
    <property type="match status" value="1"/>
</dbReference>
<evidence type="ECO:0000256" key="6">
    <source>
        <dbReference type="ARBA" id="ARBA00022553"/>
    </source>
</evidence>
<evidence type="ECO:0000256" key="7">
    <source>
        <dbReference type="ARBA" id="ARBA00022884"/>
    </source>
</evidence>
<dbReference type="GO" id="GO:0001522">
    <property type="term" value="P:pseudouridine synthesis"/>
    <property type="evidence" value="ECO:0007669"/>
    <property type="project" value="InterPro"/>
</dbReference>
<keyword evidence="7" id="KW-0694">RNA-binding</keyword>
<dbReference type="Pfam" id="PF04410">
    <property type="entry name" value="Gar1"/>
    <property type="match status" value="1"/>
</dbReference>
<organism evidence="11 12">
    <name type="scientific">Corynascus novoguineensis</name>
    <dbReference type="NCBI Taxonomy" id="1126955"/>
    <lineage>
        <taxon>Eukaryota</taxon>
        <taxon>Fungi</taxon>
        <taxon>Dikarya</taxon>
        <taxon>Ascomycota</taxon>
        <taxon>Pezizomycotina</taxon>
        <taxon>Sordariomycetes</taxon>
        <taxon>Sordariomycetidae</taxon>
        <taxon>Sordariales</taxon>
        <taxon>Chaetomiaceae</taxon>
        <taxon>Corynascus</taxon>
    </lineage>
</organism>
<dbReference type="InterPro" id="IPR038664">
    <property type="entry name" value="Gar1/Naf1_Cbf5-bd_sf"/>
</dbReference>
<evidence type="ECO:0000256" key="8">
    <source>
        <dbReference type="ARBA" id="ARBA00023242"/>
    </source>
</evidence>
<evidence type="ECO:0000313" key="11">
    <source>
        <dbReference type="EMBL" id="KAK4248448.1"/>
    </source>
</evidence>
<feature type="region of interest" description="Disordered" evidence="10">
    <location>
        <begin position="147"/>
        <end position="209"/>
    </location>
</feature>
<name>A0AAN7HQC7_9PEZI</name>
<feature type="region of interest" description="Disordered" evidence="10">
    <location>
        <begin position="1"/>
        <end position="22"/>
    </location>
</feature>
<evidence type="ECO:0000256" key="1">
    <source>
        <dbReference type="ARBA" id="ARBA00004123"/>
    </source>
</evidence>
<dbReference type="GO" id="GO:0006364">
    <property type="term" value="P:rRNA processing"/>
    <property type="evidence" value="ECO:0007669"/>
    <property type="project" value="UniProtKB-KW"/>
</dbReference>
<dbReference type="SUPFAM" id="SSF50447">
    <property type="entry name" value="Translation proteins"/>
    <property type="match status" value="1"/>
</dbReference>
<feature type="region of interest" description="Disordered" evidence="10">
    <location>
        <begin position="42"/>
        <end position="127"/>
    </location>
</feature>
<dbReference type="PRINTS" id="PR01217">
    <property type="entry name" value="PRICHEXTENSN"/>
</dbReference>
<feature type="compositionally biased region" description="Low complexity" evidence="10">
    <location>
        <begin position="598"/>
        <end position="619"/>
    </location>
</feature>
<gene>
    <name evidence="11" type="ORF">C7999DRAFT_13591</name>
</gene>
<feature type="compositionally biased region" description="Basic and acidic residues" evidence="10">
    <location>
        <begin position="95"/>
        <end position="106"/>
    </location>
</feature>
<protein>
    <recommendedName>
        <fullName evidence="3">H/ACA ribonucleoprotein complex non-core subunit NAF1</fullName>
    </recommendedName>
    <alternativeName>
        <fullName evidence="9">Nuclear assembly factor 1</fullName>
    </alternativeName>
</protein>
<feature type="compositionally biased region" description="Low complexity" evidence="10">
    <location>
        <begin position="182"/>
        <end position="196"/>
    </location>
</feature>
<feature type="compositionally biased region" description="Basic residues" evidence="10">
    <location>
        <begin position="475"/>
        <end position="486"/>
    </location>
</feature>
<feature type="region of interest" description="Disordered" evidence="10">
    <location>
        <begin position="366"/>
        <end position="695"/>
    </location>
</feature>
<feature type="compositionally biased region" description="Acidic residues" evidence="10">
    <location>
        <begin position="377"/>
        <end position="390"/>
    </location>
</feature>
<comment type="caution">
    <text evidence="11">The sequence shown here is derived from an EMBL/GenBank/DDBJ whole genome shotgun (WGS) entry which is preliminary data.</text>
</comment>
<comment type="subcellular location">
    <subcellularLocation>
        <location evidence="1">Nucleus</location>
    </subcellularLocation>
</comment>
<dbReference type="AlphaFoldDB" id="A0AAN7HQC7"/>
<feature type="compositionally biased region" description="Polar residues" evidence="10">
    <location>
        <begin position="43"/>
        <end position="53"/>
    </location>
</feature>
<evidence type="ECO:0000256" key="5">
    <source>
        <dbReference type="ARBA" id="ARBA00022552"/>
    </source>
</evidence>
<evidence type="ECO:0000256" key="10">
    <source>
        <dbReference type="SAM" id="MobiDB-lite"/>
    </source>
</evidence>
<feature type="compositionally biased region" description="Acidic residues" evidence="10">
    <location>
        <begin position="197"/>
        <end position="207"/>
    </location>
</feature>
<dbReference type="Proteomes" id="UP001303647">
    <property type="component" value="Unassembled WGS sequence"/>
</dbReference>
<comment type="similarity">
    <text evidence="2">Belongs to the NAF1 family.</text>
</comment>
<dbReference type="EMBL" id="MU857637">
    <property type="protein sequence ID" value="KAK4248448.1"/>
    <property type="molecule type" value="Genomic_DNA"/>
</dbReference>
<evidence type="ECO:0000256" key="4">
    <source>
        <dbReference type="ARBA" id="ARBA00022517"/>
    </source>
</evidence>
<dbReference type="PANTHER" id="PTHR31633:SF1">
    <property type="entry name" value="H_ACA RIBONUCLEOPROTEIN COMPLEX NON-CORE SUBUNIT NAF1"/>
    <property type="match status" value="1"/>
</dbReference>
<reference evidence="11" key="1">
    <citation type="journal article" date="2023" name="Mol. Phylogenet. Evol.">
        <title>Genome-scale phylogeny and comparative genomics of the fungal order Sordariales.</title>
        <authorList>
            <person name="Hensen N."/>
            <person name="Bonometti L."/>
            <person name="Westerberg I."/>
            <person name="Brannstrom I.O."/>
            <person name="Guillou S."/>
            <person name="Cros-Aarteil S."/>
            <person name="Calhoun S."/>
            <person name="Haridas S."/>
            <person name="Kuo A."/>
            <person name="Mondo S."/>
            <person name="Pangilinan J."/>
            <person name="Riley R."/>
            <person name="LaButti K."/>
            <person name="Andreopoulos B."/>
            <person name="Lipzen A."/>
            <person name="Chen C."/>
            <person name="Yan M."/>
            <person name="Daum C."/>
            <person name="Ng V."/>
            <person name="Clum A."/>
            <person name="Steindorff A."/>
            <person name="Ohm R.A."/>
            <person name="Martin F."/>
            <person name="Silar P."/>
            <person name="Natvig D.O."/>
            <person name="Lalanne C."/>
            <person name="Gautier V."/>
            <person name="Ament-Velasquez S.L."/>
            <person name="Kruys A."/>
            <person name="Hutchinson M.I."/>
            <person name="Powell A.J."/>
            <person name="Barry K."/>
            <person name="Miller A.N."/>
            <person name="Grigoriev I.V."/>
            <person name="Debuchy R."/>
            <person name="Gladieux P."/>
            <person name="Hiltunen Thoren M."/>
            <person name="Johannesson H."/>
        </authorList>
    </citation>
    <scope>NUCLEOTIDE SEQUENCE</scope>
    <source>
        <strain evidence="11">CBS 359.72</strain>
    </source>
</reference>
<feature type="compositionally biased region" description="Polar residues" evidence="10">
    <location>
        <begin position="161"/>
        <end position="172"/>
    </location>
</feature>
<proteinExistence type="inferred from homology"/>
<feature type="compositionally biased region" description="Basic and acidic residues" evidence="10">
    <location>
        <begin position="366"/>
        <end position="376"/>
    </location>
</feature>
<evidence type="ECO:0000256" key="9">
    <source>
        <dbReference type="ARBA" id="ARBA00076743"/>
    </source>
</evidence>
<evidence type="ECO:0000256" key="3">
    <source>
        <dbReference type="ARBA" id="ARBA00021438"/>
    </source>
</evidence>
<feature type="compositionally biased region" description="Low complexity" evidence="10">
    <location>
        <begin position="656"/>
        <end position="686"/>
    </location>
</feature>
<keyword evidence="4" id="KW-0690">Ribosome biogenesis</keyword>
<keyword evidence="6" id="KW-0597">Phosphoprotein</keyword>
<dbReference type="GO" id="GO:0005732">
    <property type="term" value="C:sno(s)RNA-containing ribonucleoprotein complex"/>
    <property type="evidence" value="ECO:0007669"/>
    <property type="project" value="InterPro"/>
</dbReference>
<dbReference type="InterPro" id="IPR007504">
    <property type="entry name" value="H/ACA_rnp_Gar1/Naf1"/>
</dbReference>
<dbReference type="GO" id="GO:0003723">
    <property type="term" value="F:RNA binding"/>
    <property type="evidence" value="ECO:0007669"/>
    <property type="project" value="UniProtKB-KW"/>
</dbReference>
<dbReference type="GO" id="GO:0000493">
    <property type="term" value="P:box H/ACA snoRNP assembly"/>
    <property type="evidence" value="ECO:0007669"/>
    <property type="project" value="InterPro"/>
</dbReference>
<keyword evidence="8" id="KW-0539">Nucleus</keyword>
<keyword evidence="12" id="KW-1185">Reference proteome</keyword>
<reference evidence="11" key="2">
    <citation type="submission" date="2023-05" db="EMBL/GenBank/DDBJ databases">
        <authorList>
            <consortium name="Lawrence Berkeley National Laboratory"/>
            <person name="Steindorff A."/>
            <person name="Hensen N."/>
            <person name="Bonometti L."/>
            <person name="Westerberg I."/>
            <person name="Brannstrom I.O."/>
            <person name="Guillou S."/>
            <person name="Cros-Aarteil S."/>
            <person name="Calhoun S."/>
            <person name="Haridas S."/>
            <person name="Kuo A."/>
            <person name="Mondo S."/>
            <person name="Pangilinan J."/>
            <person name="Riley R."/>
            <person name="Labutti K."/>
            <person name="Andreopoulos B."/>
            <person name="Lipzen A."/>
            <person name="Chen C."/>
            <person name="Yanf M."/>
            <person name="Daum C."/>
            <person name="Ng V."/>
            <person name="Clum A."/>
            <person name="Ohm R."/>
            <person name="Martin F."/>
            <person name="Silar P."/>
            <person name="Natvig D."/>
            <person name="Lalanne C."/>
            <person name="Gautier V."/>
            <person name="Ament-Velasquez S.L."/>
            <person name="Kruys A."/>
            <person name="Hutchinson M.I."/>
            <person name="Powell A.J."/>
            <person name="Barry K."/>
            <person name="Miller A.N."/>
            <person name="Grigoriev I.V."/>
            <person name="Debuchy R."/>
            <person name="Gladieux P."/>
            <person name="Thoren M.H."/>
            <person name="Johannesson H."/>
        </authorList>
    </citation>
    <scope>NUCLEOTIDE SEQUENCE</scope>
    <source>
        <strain evidence="11">CBS 359.72</strain>
    </source>
</reference>
<evidence type="ECO:0000256" key="2">
    <source>
        <dbReference type="ARBA" id="ARBA00009801"/>
    </source>
</evidence>
<feature type="compositionally biased region" description="Pro residues" evidence="10">
    <location>
        <begin position="535"/>
        <end position="589"/>
    </location>
</feature>
<dbReference type="PANTHER" id="PTHR31633">
    <property type="entry name" value="H/ACA RIBONUCLEOPROTEIN COMPLEX NON-CORE SUBUNIT NAF1"/>
    <property type="match status" value="1"/>
</dbReference>
<accession>A0AAN7HQC7</accession>